<sequence>MNALQTPQTLKNPPRKPRRHPQWYARRRLKTDRAVAVEITIKLVANAIVSAAAIAALIRLLPYQSIQQANLQELRDEVQETEALVNNQRHDFSRYFDPIQATKVMQQQNPRLDPNQRRIILTKLEEAPPSESKGALTSR</sequence>
<organism evidence="3 4">
    <name type="scientific">Hydrococcus rivularis NIES-593</name>
    <dbReference type="NCBI Taxonomy" id="1921803"/>
    <lineage>
        <taxon>Bacteria</taxon>
        <taxon>Bacillati</taxon>
        <taxon>Cyanobacteriota</taxon>
        <taxon>Cyanophyceae</taxon>
        <taxon>Pleurocapsales</taxon>
        <taxon>Hydrococcaceae</taxon>
        <taxon>Hydrococcus</taxon>
    </lineage>
</organism>
<evidence type="ECO:0000313" key="3">
    <source>
        <dbReference type="EMBL" id="OKH20457.1"/>
    </source>
</evidence>
<evidence type="ECO:0000256" key="2">
    <source>
        <dbReference type="SAM" id="Phobius"/>
    </source>
</evidence>
<evidence type="ECO:0000256" key="1">
    <source>
        <dbReference type="SAM" id="Coils"/>
    </source>
</evidence>
<comment type="caution">
    <text evidence="3">The sequence shown here is derived from an EMBL/GenBank/DDBJ whole genome shotgun (WGS) entry which is preliminary data.</text>
</comment>
<dbReference type="AlphaFoldDB" id="A0A1U7HA34"/>
<dbReference type="EMBL" id="MRCB01000030">
    <property type="protein sequence ID" value="OKH20457.1"/>
    <property type="molecule type" value="Genomic_DNA"/>
</dbReference>
<name>A0A1U7HA34_9CYAN</name>
<evidence type="ECO:0000313" key="4">
    <source>
        <dbReference type="Proteomes" id="UP000186868"/>
    </source>
</evidence>
<protein>
    <submittedName>
        <fullName evidence="3">Uncharacterized protein</fullName>
    </submittedName>
</protein>
<keyword evidence="2" id="KW-0472">Membrane</keyword>
<dbReference type="Proteomes" id="UP000186868">
    <property type="component" value="Unassembled WGS sequence"/>
</dbReference>
<keyword evidence="1" id="KW-0175">Coiled coil</keyword>
<feature type="coiled-coil region" evidence="1">
    <location>
        <begin position="64"/>
        <end position="91"/>
    </location>
</feature>
<dbReference type="RefSeq" id="WP_073601072.1">
    <property type="nucleotide sequence ID" value="NZ_MRCB01000030.1"/>
</dbReference>
<keyword evidence="4" id="KW-1185">Reference proteome</keyword>
<reference evidence="3 4" key="1">
    <citation type="submission" date="2016-11" db="EMBL/GenBank/DDBJ databases">
        <title>Draft Genome Sequences of Nine Cyanobacterial Strains from Diverse Habitats.</title>
        <authorList>
            <person name="Zhu T."/>
            <person name="Hou S."/>
            <person name="Lu X."/>
            <person name="Hess W.R."/>
        </authorList>
    </citation>
    <scope>NUCLEOTIDE SEQUENCE [LARGE SCALE GENOMIC DNA]</scope>
    <source>
        <strain evidence="3 4">NIES-593</strain>
    </source>
</reference>
<keyword evidence="2" id="KW-1133">Transmembrane helix</keyword>
<gene>
    <name evidence="3" type="ORF">NIES593_18955</name>
</gene>
<dbReference type="OrthoDB" id="425201at2"/>
<dbReference type="STRING" id="1921803.NIES593_18955"/>
<proteinExistence type="predicted"/>
<keyword evidence="2" id="KW-0812">Transmembrane</keyword>
<accession>A0A1U7HA34</accession>
<feature type="transmembrane region" description="Helical" evidence="2">
    <location>
        <begin position="39"/>
        <end position="61"/>
    </location>
</feature>